<dbReference type="PANTHER" id="PTHR13803:SF4">
    <property type="entry name" value="SECRETORY 24CD, ISOFORM C"/>
    <property type="match status" value="1"/>
</dbReference>
<sequence length="419" mass="45669">MLDLGSQFSLASLQVYYYYPFSALSDPVKLYNDLRWNISRPQGFEAVMRVRCSWGLEVQEYSGKFCKSVPSDIDLPGEYYLSNLLLKFATGSELLRQSGGVGSMAMGGATSMESGNGELVEAQPPLLSFPTHYLCPKRLHRELPNCTDVVQSITGRALDPFDPCRHQPSPRSVRLASSPLCADSRRCRSSTRAADVEVPSFSSPVSLTVVTSLLLPRALNLISVHEQGVVPSRPLFVLLRSGVLGESPPDHLGSLLPFLCTRLASAELEYLTVGRVLDFFGDVIFRRRHNIGESYLPSLFGVVDQLAVLKFAAGSELLRQSGGVGSMAMGGATSMESGNGELNTTTKENETLLAIITAYVQGEDIFEVYLKELKGVVSAIASLQGHLLVSSGPKTSLHKWTGTELNVITFYDAPLYVME</sequence>
<dbReference type="GO" id="GO:0070971">
    <property type="term" value="C:endoplasmic reticulum exit site"/>
    <property type="evidence" value="ECO:0007669"/>
    <property type="project" value="TreeGrafter"/>
</dbReference>
<accession>A0A8J5HWU0</accession>
<dbReference type="InterPro" id="IPR050550">
    <property type="entry name" value="SEC23_SEC24_subfamily"/>
</dbReference>
<dbReference type="SUPFAM" id="SSF81995">
    <property type="entry name" value="beta-sandwich domain of Sec23/24"/>
    <property type="match status" value="1"/>
</dbReference>
<organism evidence="1 2">
    <name type="scientific">Zingiber officinale</name>
    <name type="common">Ginger</name>
    <name type="synonym">Amomum zingiber</name>
    <dbReference type="NCBI Taxonomy" id="94328"/>
    <lineage>
        <taxon>Eukaryota</taxon>
        <taxon>Viridiplantae</taxon>
        <taxon>Streptophyta</taxon>
        <taxon>Embryophyta</taxon>
        <taxon>Tracheophyta</taxon>
        <taxon>Spermatophyta</taxon>
        <taxon>Magnoliopsida</taxon>
        <taxon>Liliopsida</taxon>
        <taxon>Zingiberales</taxon>
        <taxon>Zingiberaceae</taxon>
        <taxon>Zingiber</taxon>
    </lineage>
</organism>
<dbReference type="EMBL" id="JACMSC010000005">
    <property type="protein sequence ID" value="KAG6521481.1"/>
    <property type="molecule type" value="Genomic_DNA"/>
</dbReference>
<dbReference type="GO" id="GO:0090110">
    <property type="term" value="P:COPII-coated vesicle cargo loading"/>
    <property type="evidence" value="ECO:0007669"/>
    <property type="project" value="TreeGrafter"/>
</dbReference>
<keyword evidence="2" id="KW-1185">Reference proteome</keyword>
<reference evidence="1 2" key="1">
    <citation type="submission" date="2020-08" db="EMBL/GenBank/DDBJ databases">
        <title>Plant Genome Project.</title>
        <authorList>
            <person name="Zhang R.-G."/>
        </authorList>
    </citation>
    <scope>NUCLEOTIDE SEQUENCE [LARGE SCALE GENOMIC DNA]</scope>
    <source>
        <tissue evidence="1">Rhizome</tissue>
    </source>
</reference>
<dbReference type="AlphaFoldDB" id="A0A8J5HWU0"/>
<evidence type="ECO:0000313" key="1">
    <source>
        <dbReference type="EMBL" id="KAG6521481.1"/>
    </source>
</evidence>
<dbReference type="GO" id="GO:0000149">
    <property type="term" value="F:SNARE binding"/>
    <property type="evidence" value="ECO:0007669"/>
    <property type="project" value="TreeGrafter"/>
</dbReference>
<gene>
    <name evidence="1" type="ORF">ZIOFF_018602</name>
</gene>
<name>A0A8J5HWU0_ZINOF</name>
<dbReference type="GO" id="GO:0008270">
    <property type="term" value="F:zinc ion binding"/>
    <property type="evidence" value="ECO:0007669"/>
    <property type="project" value="TreeGrafter"/>
</dbReference>
<dbReference type="Gene3D" id="2.130.10.10">
    <property type="entry name" value="YVTN repeat-like/Quinoprotein amine dehydrogenase"/>
    <property type="match status" value="1"/>
</dbReference>
<proteinExistence type="predicted"/>
<dbReference type="InterPro" id="IPR015943">
    <property type="entry name" value="WD40/YVTN_repeat-like_dom_sf"/>
</dbReference>
<dbReference type="Proteomes" id="UP000734854">
    <property type="component" value="Unassembled WGS sequence"/>
</dbReference>
<dbReference type="PANTHER" id="PTHR13803">
    <property type="entry name" value="SEC24-RELATED PROTEIN"/>
    <property type="match status" value="1"/>
</dbReference>
<evidence type="ECO:0000313" key="2">
    <source>
        <dbReference type="Proteomes" id="UP000734854"/>
    </source>
</evidence>
<protein>
    <submittedName>
        <fullName evidence="1">Uncharacterized protein</fullName>
    </submittedName>
</protein>
<dbReference type="GO" id="GO:0030127">
    <property type="term" value="C:COPII vesicle coat"/>
    <property type="evidence" value="ECO:0007669"/>
    <property type="project" value="TreeGrafter"/>
</dbReference>
<comment type="caution">
    <text evidence="1">The sequence shown here is derived from an EMBL/GenBank/DDBJ whole genome shotgun (WGS) entry which is preliminary data.</text>
</comment>
<dbReference type="Gene3D" id="2.60.40.1670">
    <property type="entry name" value="beta-sandwich domain of Sec23/24"/>
    <property type="match status" value="1"/>
</dbReference>